<evidence type="ECO:0000259" key="1">
    <source>
        <dbReference type="Pfam" id="PF13456"/>
    </source>
</evidence>
<dbReference type="AlphaFoldDB" id="A0A5A7REV6"/>
<dbReference type="Pfam" id="PF13966">
    <property type="entry name" value="zf-RVT"/>
    <property type="match status" value="1"/>
</dbReference>
<accession>A0A5A7REV6</accession>
<gene>
    <name evidence="3" type="ORF">STAS_33284</name>
</gene>
<feature type="non-terminal residue" evidence="3">
    <location>
        <position position="1"/>
    </location>
</feature>
<dbReference type="OrthoDB" id="914227at2759"/>
<sequence length="292" mass="33085">VEEADLILKLPLSLCGSKDRLIWHYTPNRIFPVKSAYQVAQERQFRTDQKLFWSRIWKLNVKKKICHFIWRCCHGVLAIGEKLFSKGMMVERICHSCGEGVESLEHILFNCEKAKQVRRLAPVQWIMIEKQDQGDRVVGASEQPEVEVGWILVSTSAKTNGDGSVGMGGVAWNADGQKLRAWCSFRDPATGIEEDILASIRLALVNAVQEGWKKIIIQVDNQAIAQKLSQKRCFSRSQSVIAEDIYLLLLLFESCTFTVSSKFGRLASCRVSDFALMGESSFVWMSPLPDWI</sequence>
<proteinExistence type="predicted"/>
<evidence type="ECO:0000313" key="3">
    <source>
        <dbReference type="EMBL" id="GER55607.1"/>
    </source>
</evidence>
<keyword evidence="4" id="KW-1185">Reference proteome</keyword>
<evidence type="ECO:0000313" key="4">
    <source>
        <dbReference type="Proteomes" id="UP000325081"/>
    </source>
</evidence>
<evidence type="ECO:0000259" key="2">
    <source>
        <dbReference type="Pfam" id="PF13966"/>
    </source>
</evidence>
<dbReference type="InterPro" id="IPR002156">
    <property type="entry name" value="RNaseH_domain"/>
</dbReference>
<feature type="non-terminal residue" evidence="3">
    <location>
        <position position="292"/>
    </location>
</feature>
<dbReference type="GO" id="GO:0003964">
    <property type="term" value="F:RNA-directed DNA polymerase activity"/>
    <property type="evidence" value="ECO:0007669"/>
    <property type="project" value="UniProtKB-KW"/>
</dbReference>
<keyword evidence="3" id="KW-0808">Transferase</keyword>
<feature type="domain" description="RNase H type-1" evidence="1">
    <location>
        <begin position="161"/>
        <end position="258"/>
    </location>
</feature>
<name>A0A5A7REV6_STRAF</name>
<dbReference type="InterPro" id="IPR026960">
    <property type="entry name" value="RVT-Znf"/>
</dbReference>
<reference evidence="4" key="1">
    <citation type="journal article" date="2019" name="Curr. Biol.">
        <title>Genome Sequence of Striga asiatica Provides Insight into the Evolution of Plant Parasitism.</title>
        <authorList>
            <person name="Yoshida S."/>
            <person name="Kim S."/>
            <person name="Wafula E.K."/>
            <person name="Tanskanen J."/>
            <person name="Kim Y.M."/>
            <person name="Honaas L."/>
            <person name="Yang Z."/>
            <person name="Spallek T."/>
            <person name="Conn C.E."/>
            <person name="Ichihashi Y."/>
            <person name="Cheong K."/>
            <person name="Cui S."/>
            <person name="Der J.P."/>
            <person name="Gundlach H."/>
            <person name="Jiao Y."/>
            <person name="Hori C."/>
            <person name="Ishida J.K."/>
            <person name="Kasahara H."/>
            <person name="Kiba T."/>
            <person name="Kim M.S."/>
            <person name="Koo N."/>
            <person name="Laohavisit A."/>
            <person name="Lee Y.H."/>
            <person name="Lumba S."/>
            <person name="McCourt P."/>
            <person name="Mortimer J.C."/>
            <person name="Mutuku J.M."/>
            <person name="Nomura T."/>
            <person name="Sasaki-Sekimoto Y."/>
            <person name="Seto Y."/>
            <person name="Wang Y."/>
            <person name="Wakatake T."/>
            <person name="Sakakibara H."/>
            <person name="Demura T."/>
            <person name="Yamaguchi S."/>
            <person name="Yoneyama K."/>
            <person name="Manabe R.I."/>
            <person name="Nelson D.C."/>
            <person name="Schulman A.H."/>
            <person name="Timko M.P."/>
            <person name="dePamphilis C.W."/>
            <person name="Choi D."/>
            <person name="Shirasu K."/>
        </authorList>
    </citation>
    <scope>NUCLEOTIDE SEQUENCE [LARGE SCALE GENOMIC DNA]</scope>
    <source>
        <strain evidence="4">cv. UVA1</strain>
    </source>
</reference>
<dbReference type="GO" id="GO:0003676">
    <property type="term" value="F:nucleic acid binding"/>
    <property type="evidence" value="ECO:0007669"/>
    <property type="project" value="InterPro"/>
</dbReference>
<protein>
    <submittedName>
        <fullName evidence="3">RNA-directed DNA polymerase (Reversetranscriptase)-related family protein</fullName>
    </submittedName>
</protein>
<dbReference type="Pfam" id="PF13456">
    <property type="entry name" value="RVT_3"/>
    <property type="match status" value="1"/>
</dbReference>
<organism evidence="3 4">
    <name type="scientific">Striga asiatica</name>
    <name type="common">Asiatic witchweed</name>
    <name type="synonym">Buchnera asiatica</name>
    <dbReference type="NCBI Taxonomy" id="4170"/>
    <lineage>
        <taxon>Eukaryota</taxon>
        <taxon>Viridiplantae</taxon>
        <taxon>Streptophyta</taxon>
        <taxon>Embryophyta</taxon>
        <taxon>Tracheophyta</taxon>
        <taxon>Spermatophyta</taxon>
        <taxon>Magnoliopsida</taxon>
        <taxon>eudicotyledons</taxon>
        <taxon>Gunneridae</taxon>
        <taxon>Pentapetalae</taxon>
        <taxon>asterids</taxon>
        <taxon>lamiids</taxon>
        <taxon>Lamiales</taxon>
        <taxon>Orobanchaceae</taxon>
        <taxon>Buchnereae</taxon>
        <taxon>Striga</taxon>
    </lineage>
</organism>
<keyword evidence="3" id="KW-0548">Nucleotidyltransferase</keyword>
<dbReference type="EMBL" id="BKCP01011959">
    <property type="protein sequence ID" value="GER55607.1"/>
    <property type="molecule type" value="Genomic_DNA"/>
</dbReference>
<keyword evidence="3" id="KW-0695">RNA-directed DNA polymerase</keyword>
<feature type="domain" description="Reverse transcriptase zinc-binding" evidence="2">
    <location>
        <begin position="31"/>
        <end position="117"/>
    </location>
</feature>
<comment type="caution">
    <text evidence="3">The sequence shown here is derived from an EMBL/GenBank/DDBJ whole genome shotgun (WGS) entry which is preliminary data.</text>
</comment>
<dbReference type="GO" id="GO:0004523">
    <property type="term" value="F:RNA-DNA hybrid ribonuclease activity"/>
    <property type="evidence" value="ECO:0007669"/>
    <property type="project" value="InterPro"/>
</dbReference>
<dbReference type="Proteomes" id="UP000325081">
    <property type="component" value="Unassembled WGS sequence"/>
</dbReference>